<evidence type="ECO:0000256" key="3">
    <source>
        <dbReference type="ARBA" id="ARBA00022832"/>
    </source>
</evidence>
<protein>
    <submittedName>
        <fullName evidence="13">3-hydroxyacyl-CoA dehydrogenase / enoyl-CoA hydratase / 3-hydroxybutyryl-CoA epimerase</fullName>
    </submittedName>
</protein>
<dbReference type="InterPro" id="IPR006108">
    <property type="entry name" value="3HC_DH_C"/>
</dbReference>
<evidence type="ECO:0000256" key="7">
    <source>
        <dbReference type="ARBA" id="ARBA00023098"/>
    </source>
</evidence>
<dbReference type="Gene3D" id="3.40.50.720">
    <property type="entry name" value="NAD(P)-binding Rossmann-like Domain"/>
    <property type="match status" value="1"/>
</dbReference>
<dbReference type="UniPathway" id="UPA00659"/>
<evidence type="ECO:0000256" key="5">
    <source>
        <dbReference type="ARBA" id="ARBA00023002"/>
    </source>
</evidence>
<keyword evidence="9" id="KW-0511">Multifunctional enzyme</keyword>
<dbReference type="STRING" id="490188.SAMN04488068_1566"/>
<keyword evidence="4" id="KW-0442">Lipid degradation</keyword>
<dbReference type="EMBL" id="FQWZ01000003">
    <property type="protein sequence ID" value="SHG83047.1"/>
    <property type="molecule type" value="Genomic_DNA"/>
</dbReference>
<dbReference type="PANTHER" id="PTHR43612:SF3">
    <property type="entry name" value="TRIFUNCTIONAL ENZYME SUBUNIT ALPHA, MITOCHONDRIAL"/>
    <property type="match status" value="1"/>
</dbReference>
<dbReference type="OrthoDB" id="5389341at2"/>
<organism evidence="13 14">
    <name type="scientific">Hydrocarboniphaga daqingensis</name>
    <dbReference type="NCBI Taxonomy" id="490188"/>
    <lineage>
        <taxon>Bacteria</taxon>
        <taxon>Pseudomonadati</taxon>
        <taxon>Pseudomonadota</taxon>
        <taxon>Gammaproteobacteria</taxon>
        <taxon>Nevskiales</taxon>
        <taxon>Nevskiaceae</taxon>
        <taxon>Hydrocarboniphaga</taxon>
    </lineage>
</organism>
<name>A0A1M5N0M9_9GAMM</name>
<dbReference type="PANTHER" id="PTHR43612">
    <property type="entry name" value="TRIFUNCTIONAL ENZYME SUBUNIT ALPHA"/>
    <property type="match status" value="1"/>
</dbReference>
<dbReference type="GO" id="GO:0016509">
    <property type="term" value="F:long-chain (3S)-3-hydroxyacyl-CoA dehydrogenase (NAD+) activity"/>
    <property type="evidence" value="ECO:0007669"/>
    <property type="project" value="TreeGrafter"/>
</dbReference>
<dbReference type="SUPFAM" id="SSF51735">
    <property type="entry name" value="NAD(P)-binding Rossmann-fold domains"/>
    <property type="match status" value="1"/>
</dbReference>
<evidence type="ECO:0000256" key="2">
    <source>
        <dbReference type="ARBA" id="ARBA00007005"/>
    </source>
</evidence>
<evidence type="ECO:0000259" key="11">
    <source>
        <dbReference type="Pfam" id="PF00725"/>
    </source>
</evidence>
<evidence type="ECO:0000256" key="8">
    <source>
        <dbReference type="ARBA" id="ARBA00023239"/>
    </source>
</evidence>
<dbReference type="InterPro" id="IPR008927">
    <property type="entry name" value="6-PGluconate_DH-like_C_sf"/>
</dbReference>
<dbReference type="RefSeq" id="WP_072896231.1">
    <property type="nucleotide sequence ID" value="NZ_FQWZ01000003.1"/>
</dbReference>
<evidence type="ECO:0000256" key="1">
    <source>
        <dbReference type="ARBA" id="ARBA00005005"/>
    </source>
</evidence>
<dbReference type="Gene3D" id="1.10.1040.50">
    <property type="match status" value="1"/>
</dbReference>
<keyword evidence="8" id="KW-0456">Lyase</keyword>
<feature type="domain" description="3-hydroxyacyl-CoA dehydrogenase C-terminal" evidence="11">
    <location>
        <begin position="503"/>
        <end position="601"/>
    </location>
</feature>
<evidence type="ECO:0000256" key="6">
    <source>
        <dbReference type="ARBA" id="ARBA00023027"/>
    </source>
</evidence>
<sequence length="725" mass="76308">MSKTLTLSVDADGIALITIDLPGRPMNVLAPEFNADFAAAVEQVASDAAIKGAVVTSGKSSGFIAGADLKDLVNAYDAGITPTQAAQASQQISSLFRRMETCGKPFAAAINGVALGGGLELALACHWRVLSDEPSTQIGLPEVKVGLLPGGGGTQRLPRLIGIPSALPLLLQGKSMRPAEALKLGVVHAVAPTAELVQRAREWLLSKADNAAVQPWDRKNFRIPGGAGPMASHAPQTFVAGNALTSSMTQNNYPAPTAIMSCVFEGTQLPIDTGLRIESKYFGKLLAGPVARNMTRTLFVNKTAADKLSARPRDVPRGAVAKVGVLGAGLMGAGIAHVSAQAGIEVVLLDNTREQADNGKAGIAKMQAKTLAKGRTTQAKIDALLARITPTADYADLQGCDLIVEAVFEQRQIKADVTRKAEAVIPTTAVFGSNTSTLPITGLAQASSRPQQFIGLHFFSPVEKMPLVEIIVGEQTSQATIAKALDYIGQLKKTPIVVHDFPGFYTSRVFGTFVQEGQRMLLDGIAPALIENAAKAAGFPVGPLAVSDEVTLTLQQAIARQHDADGVPVQYRSQVGRAVVDKMVDELKRPGRRQGAGFYDYPADGSPKRLWPGLAQAFPLAPQQPGVDELKQRFLTIMALETARCVEDGVIDNAADADIGSILGIGFPPWTGGTLSYIDTLGAERFVAQCQALAAVHGPRFTPSPWLLARAASGTRFYPPVSAAA</sequence>
<keyword evidence="5" id="KW-0560">Oxidoreductase</keyword>
<dbReference type="InterPro" id="IPR029045">
    <property type="entry name" value="ClpP/crotonase-like_dom_sf"/>
</dbReference>
<keyword evidence="14" id="KW-1185">Reference proteome</keyword>
<evidence type="ECO:0000256" key="4">
    <source>
        <dbReference type="ARBA" id="ARBA00022963"/>
    </source>
</evidence>
<keyword evidence="3" id="KW-0276">Fatty acid metabolism</keyword>
<comment type="similarity">
    <text evidence="2">In the central section; belongs to the 3-hydroxyacyl-CoA dehydrogenase family.</text>
</comment>
<evidence type="ECO:0000259" key="12">
    <source>
        <dbReference type="Pfam" id="PF02737"/>
    </source>
</evidence>
<feature type="domain" description="3-hydroxyacyl-CoA dehydrogenase NAD binding" evidence="12">
    <location>
        <begin position="322"/>
        <end position="500"/>
    </location>
</feature>
<gene>
    <name evidence="13" type="ORF">SAMN04488068_1566</name>
</gene>
<evidence type="ECO:0000256" key="9">
    <source>
        <dbReference type="ARBA" id="ARBA00023268"/>
    </source>
</evidence>
<comment type="catalytic activity">
    <reaction evidence="10">
        <text>a (3S)-3-hydroxyacyl-CoA + NAD(+) = a 3-oxoacyl-CoA + NADH + H(+)</text>
        <dbReference type="Rhea" id="RHEA:22432"/>
        <dbReference type="ChEBI" id="CHEBI:15378"/>
        <dbReference type="ChEBI" id="CHEBI:57318"/>
        <dbReference type="ChEBI" id="CHEBI:57540"/>
        <dbReference type="ChEBI" id="CHEBI:57945"/>
        <dbReference type="ChEBI" id="CHEBI:90726"/>
        <dbReference type="EC" id="1.1.1.35"/>
    </reaction>
</comment>
<keyword evidence="6" id="KW-0520">NAD</keyword>
<dbReference type="CDD" id="cd06558">
    <property type="entry name" value="crotonase-like"/>
    <property type="match status" value="1"/>
</dbReference>
<proteinExistence type="inferred from homology"/>
<reference evidence="13 14" key="1">
    <citation type="submission" date="2016-11" db="EMBL/GenBank/DDBJ databases">
        <authorList>
            <person name="Jaros S."/>
            <person name="Januszkiewicz K."/>
            <person name="Wedrychowicz H."/>
        </authorList>
    </citation>
    <scope>NUCLEOTIDE SEQUENCE [LARGE SCALE GENOMIC DNA]</scope>
    <source>
        <strain evidence="13 14">CGMCC 1.7049</strain>
    </source>
</reference>
<evidence type="ECO:0000313" key="14">
    <source>
        <dbReference type="Proteomes" id="UP000199758"/>
    </source>
</evidence>
<dbReference type="Proteomes" id="UP000199758">
    <property type="component" value="Unassembled WGS sequence"/>
</dbReference>
<dbReference type="Pfam" id="PF02737">
    <property type="entry name" value="3HCDH_N"/>
    <property type="match status" value="1"/>
</dbReference>
<evidence type="ECO:0000256" key="10">
    <source>
        <dbReference type="ARBA" id="ARBA00049556"/>
    </source>
</evidence>
<dbReference type="SUPFAM" id="SSF48179">
    <property type="entry name" value="6-phosphogluconate dehydrogenase C-terminal domain-like"/>
    <property type="match status" value="2"/>
</dbReference>
<dbReference type="InterPro" id="IPR006176">
    <property type="entry name" value="3-OHacyl-CoA_DH_NAD-bd"/>
</dbReference>
<comment type="pathway">
    <text evidence="1">Lipid metabolism; fatty acid beta-oxidation.</text>
</comment>
<dbReference type="InterPro" id="IPR050136">
    <property type="entry name" value="FA_oxidation_alpha_subunit"/>
</dbReference>
<dbReference type="InterPro" id="IPR036291">
    <property type="entry name" value="NAD(P)-bd_dom_sf"/>
</dbReference>
<dbReference type="SUPFAM" id="SSF52096">
    <property type="entry name" value="ClpP/crotonase"/>
    <property type="match status" value="1"/>
</dbReference>
<dbReference type="Pfam" id="PF00378">
    <property type="entry name" value="ECH_1"/>
    <property type="match status" value="1"/>
</dbReference>
<dbReference type="Pfam" id="PF00725">
    <property type="entry name" value="3HCDH"/>
    <property type="match status" value="1"/>
</dbReference>
<keyword evidence="7" id="KW-0443">Lipid metabolism</keyword>
<accession>A0A1M5N0M9</accession>
<dbReference type="InterPro" id="IPR001753">
    <property type="entry name" value="Enoyl-CoA_hydra/iso"/>
</dbReference>
<dbReference type="FunFam" id="3.40.50.720:FF:000009">
    <property type="entry name" value="Fatty oxidation complex, alpha subunit"/>
    <property type="match status" value="1"/>
</dbReference>
<dbReference type="Gene3D" id="3.90.226.10">
    <property type="entry name" value="2-enoyl-CoA Hydratase, Chain A, domain 1"/>
    <property type="match status" value="1"/>
</dbReference>
<dbReference type="GO" id="GO:0004300">
    <property type="term" value="F:enoyl-CoA hydratase activity"/>
    <property type="evidence" value="ECO:0007669"/>
    <property type="project" value="TreeGrafter"/>
</dbReference>
<dbReference type="AlphaFoldDB" id="A0A1M5N0M9"/>
<dbReference type="GO" id="GO:0006635">
    <property type="term" value="P:fatty acid beta-oxidation"/>
    <property type="evidence" value="ECO:0007669"/>
    <property type="project" value="UniProtKB-UniPathway"/>
</dbReference>
<evidence type="ECO:0000313" key="13">
    <source>
        <dbReference type="EMBL" id="SHG83047.1"/>
    </source>
</evidence>
<dbReference type="GO" id="GO:0070403">
    <property type="term" value="F:NAD+ binding"/>
    <property type="evidence" value="ECO:0007669"/>
    <property type="project" value="InterPro"/>
</dbReference>